<evidence type="ECO:0000256" key="1">
    <source>
        <dbReference type="SAM" id="Phobius"/>
    </source>
</evidence>
<name>A0A7V8NXF9_9BACT</name>
<accession>A0A7V8NXF9</accession>
<feature type="transmembrane region" description="Helical" evidence="1">
    <location>
        <begin position="138"/>
        <end position="159"/>
    </location>
</feature>
<evidence type="ECO:0000313" key="3">
    <source>
        <dbReference type="EMBL" id="MBA0089262.1"/>
    </source>
</evidence>
<keyword evidence="1" id="KW-0812">Transmembrane</keyword>
<feature type="domain" description="VTT" evidence="2">
    <location>
        <begin position="30"/>
        <end position="156"/>
    </location>
</feature>
<dbReference type="AlphaFoldDB" id="A0A7V8NXF9"/>
<dbReference type="InterPro" id="IPR032816">
    <property type="entry name" value="VTT_dom"/>
</dbReference>
<keyword evidence="4" id="KW-1185">Reference proteome</keyword>
<dbReference type="Pfam" id="PF09335">
    <property type="entry name" value="VTT_dom"/>
    <property type="match status" value="1"/>
</dbReference>
<evidence type="ECO:0000259" key="2">
    <source>
        <dbReference type="Pfam" id="PF09335"/>
    </source>
</evidence>
<dbReference type="EMBL" id="JACDQQ010002904">
    <property type="protein sequence ID" value="MBA0089262.1"/>
    <property type="molecule type" value="Genomic_DNA"/>
</dbReference>
<protein>
    <submittedName>
        <fullName evidence="3">DedA family protein</fullName>
    </submittedName>
</protein>
<dbReference type="InterPro" id="IPR051311">
    <property type="entry name" value="DedA_domain"/>
</dbReference>
<gene>
    <name evidence="3" type="ORF">HRJ53_30090</name>
</gene>
<evidence type="ECO:0000313" key="4">
    <source>
        <dbReference type="Proteomes" id="UP000567293"/>
    </source>
</evidence>
<proteinExistence type="predicted"/>
<reference evidence="3" key="1">
    <citation type="submission" date="2020-06" db="EMBL/GenBank/DDBJ databases">
        <title>Legume-microbial interactions unlock mineral nutrients during tropical forest succession.</title>
        <authorList>
            <person name="Epihov D.Z."/>
        </authorList>
    </citation>
    <scope>NUCLEOTIDE SEQUENCE [LARGE SCALE GENOMIC DNA]</scope>
    <source>
        <strain evidence="3">Pan2503</strain>
    </source>
</reference>
<feature type="transmembrane region" description="Helical" evidence="1">
    <location>
        <begin position="50"/>
        <end position="72"/>
    </location>
</feature>
<feature type="transmembrane region" description="Helical" evidence="1">
    <location>
        <begin position="12"/>
        <end position="30"/>
    </location>
</feature>
<dbReference type="PANTHER" id="PTHR42709">
    <property type="entry name" value="ALKALINE PHOSPHATASE LIKE PROTEIN"/>
    <property type="match status" value="1"/>
</dbReference>
<organism evidence="3 4">
    <name type="scientific">Candidatus Acidiferrum panamense</name>
    <dbReference type="NCBI Taxonomy" id="2741543"/>
    <lineage>
        <taxon>Bacteria</taxon>
        <taxon>Pseudomonadati</taxon>
        <taxon>Acidobacteriota</taxon>
        <taxon>Terriglobia</taxon>
        <taxon>Candidatus Acidiferrales</taxon>
        <taxon>Candidatus Acidiferrum</taxon>
    </lineage>
</organism>
<sequence length="201" mass="22556">MESQIIAWITQYGYLAIFVLLIFGIVGLPVPDETLLTFTGYLIYRRELSMPLAFAAAVAGSASGMTISYTLGRSFGLALLQRFGKHVHLTPERLARAHAWFERIGHWALTVGYFIPGVRHLTAYAAGMTEVAPHQFALFAYSGTVMWVTAFLSLGYFLGERWKVVELHVERYLVGLSIALAVLLGGYWIWRKWGRSSNRGH</sequence>
<keyword evidence="1" id="KW-0472">Membrane</keyword>
<keyword evidence="1" id="KW-1133">Transmembrane helix</keyword>
<comment type="caution">
    <text evidence="3">The sequence shown here is derived from an EMBL/GenBank/DDBJ whole genome shotgun (WGS) entry which is preliminary data.</text>
</comment>
<dbReference type="Proteomes" id="UP000567293">
    <property type="component" value="Unassembled WGS sequence"/>
</dbReference>
<dbReference type="PANTHER" id="PTHR42709:SF9">
    <property type="entry name" value="ALKALINE PHOSPHATASE LIKE PROTEIN"/>
    <property type="match status" value="1"/>
</dbReference>
<feature type="transmembrane region" description="Helical" evidence="1">
    <location>
        <begin position="171"/>
        <end position="190"/>
    </location>
</feature>
<dbReference type="GO" id="GO:0005886">
    <property type="term" value="C:plasma membrane"/>
    <property type="evidence" value="ECO:0007669"/>
    <property type="project" value="TreeGrafter"/>
</dbReference>